<feature type="non-terminal residue" evidence="3">
    <location>
        <position position="1"/>
    </location>
</feature>
<keyword evidence="2" id="KW-1133">Transmembrane helix</keyword>
<evidence type="ECO:0000313" key="3">
    <source>
        <dbReference type="EMBL" id="CRZ12121.1"/>
    </source>
</evidence>
<accession>A0A0H5RED2</accession>
<sequence length="142" mass="15885">RPIRPIPKDSATVADSNGIIIKMKLVWFALLIAALVALISCTGASQHGKKFEALRRGYGHGWGHYHGGWRPSYRHRVRYWDRYPDYWYSYRPYRRPIVVLPNKEELPGEAKGPAAMVPVQGPTTSKPGHSPPANATNATSAH</sequence>
<dbReference type="EMBL" id="HACM01011679">
    <property type="protein sequence ID" value="CRZ12121.1"/>
    <property type="molecule type" value="Transcribed_RNA"/>
</dbReference>
<organism evidence="3">
    <name type="scientific">Spongospora subterranea</name>
    <dbReference type="NCBI Taxonomy" id="70186"/>
    <lineage>
        <taxon>Eukaryota</taxon>
        <taxon>Sar</taxon>
        <taxon>Rhizaria</taxon>
        <taxon>Endomyxa</taxon>
        <taxon>Phytomyxea</taxon>
        <taxon>Plasmodiophorida</taxon>
        <taxon>Plasmodiophoridae</taxon>
        <taxon>Spongospora</taxon>
    </lineage>
</organism>
<feature type="transmembrane region" description="Helical" evidence="2">
    <location>
        <begin position="25"/>
        <end position="45"/>
    </location>
</feature>
<proteinExistence type="predicted"/>
<evidence type="ECO:0000256" key="1">
    <source>
        <dbReference type="SAM" id="MobiDB-lite"/>
    </source>
</evidence>
<feature type="compositionally biased region" description="Polar residues" evidence="1">
    <location>
        <begin position="121"/>
        <end position="142"/>
    </location>
</feature>
<keyword evidence="2" id="KW-0812">Transmembrane</keyword>
<keyword evidence="2" id="KW-0472">Membrane</keyword>
<feature type="region of interest" description="Disordered" evidence="1">
    <location>
        <begin position="108"/>
        <end position="142"/>
    </location>
</feature>
<name>A0A0H5RED2_9EUKA</name>
<dbReference type="AlphaFoldDB" id="A0A0H5RED2"/>
<evidence type="ECO:0000256" key="2">
    <source>
        <dbReference type="SAM" id="Phobius"/>
    </source>
</evidence>
<reference evidence="3" key="1">
    <citation type="submission" date="2015-04" db="EMBL/GenBank/DDBJ databases">
        <title>The genome sequence of the plant pathogenic Rhizarian Plasmodiophora brassicae reveals insights in its biotrophic life cycle and the origin of chitin synthesis.</title>
        <authorList>
            <person name="Schwelm A."/>
            <person name="Fogelqvist J."/>
            <person name="Knaust A."/>
            <person name="Julke S."/>
            <person name="Lilja T."/>
            <person name="Dhandapani V."/>
            <person name="Bonilla-Rosso G."/>
            <person name="Karlsson M."/>
            <person name="Shevchenko A."/>
            <person name="Choi S.R."/>
            <person name="Kim H.G."/>
            <person name="Park J.Y."/>
            <person name="Lim Y.P."/>
            <person name="Ludwig-Muller J."/>
            <person name="Dixelius C."/>
        </authorList>
    </citation>
    <scope>NUCLEOTIDE SEQUENCE</scope>
    <source>
        <tissue evidence="3">Potato root galls</tissue>
    </source>
</reference>
<protein>
    <submittedName>
        <fullName evidence="3">Uncharacterized protein</fullName>
    </submittedName>
</protein>